<reference evidence="2" key="1">
    <citation type="submission" date="2011-12" db="EMBL/GenBank/DDBJ databases">
        <title>The genome sequence of Colletotrichum higginsianum IMI 34906.</title>
        <authorList>
            <person name="Ma L.-J."/>
            <person name="O'Connell R."/>
            <person name="van Themaat E.V.L."/>
            <person name="Stueber K."/>
            <person name="Young S.K."/>
            <person name="Zeng Q."/>
            <person name="Gargeya S."/>
            <person name="Fitzgerald M."/>
            <person name="Haas B."/>
            <person name="Abouelleil A."/>
            <person name="Alvarado L."/>
            <person name="Arachchi H.M."/>
            <person name="Berlin A."/>
            <person name="Chapman S.B."/>
            <person name="Gearin G."/>
            <person name="Goldberg J."/>
            <person name="Griggs A."/>
            <person name="Gujja S."/>
            <person name="Hansen M."/>
            <person name="Heiman D."/>
            <person name="Howarth C."/>
            <person name="Larimer J."/>
            <person name="Lui A."/>
            <person name="MacDonald P.J.P."/>
            <person name="McCowen C."/>
            <person name="Montmayeur A."/>
            <person name="Murphy C."/>
            <person name="Neiman D."/>
            <person name="Pearson M."/>
            <person name="Priest M."/>
            <person name="Roberts A."/>
            <person name="Saif S."/>
            <person name="Shea T."/>
            <person name="Sisk P."/>
            <person name="Stolte C."/>
            <person name="Sykes S."/>
            <person name="Wortman J."/>
            <person name="Nusbaum C."/>
            <person name="Birren B."/>
        </authorList>
    </citation>
    <scope>NUCLEOTIDE SEQUENCE</scope>
    <source>
        <strain evidence="2">IMI 349063</strain>
    </source>
</reference>
<dbReference type="EMBL" id="CACQ02009903">
    <property type="protein sequence ID" value="CCF47594.1"/>
    <property type="molecule type" value="Genomic_DNA"/>
</dbReference>
<organism evidence="2 3">
    <name type="scientific">Colletotrichum higginsianum (strain IMI 349063)</name>
    <name type="common">Crucifer anthracnose fungus</name>
    <dbReference type="NCBI Taxonomy" id="759273"/>
    <lineage>
        <taxon>Eukaryota</taxon>
        <taxon>Fungi</taxon>
        <taxon>Dikarya</taxon>
        <taxon>Ascomycota</taxon>
        <taxon>Pezizomycotina</taxon>
        <taxon>Sordariomycetes</taxon>
        <taxon>Hypocreomycetidae</taxon>
        <taxon>Glomerellales</taxon>
        <taxon>Glomerellaceae</taxon>
        <taxon>Colletotrichum</taxon>
        <taxon>Colletotrichum destructivum species complex</taxon>
    </lineage>
</organism>
<dbReference type="EMBL" id="CACQ02000721">
    <property type="protein sequence ID" value="CCF33342.1"/>
    <property type="molecule type" value="Genomic_DNA"/>
</dbReference>
<proteinExistence type="predicted"/>
<gene>
    <name evidence="1" type="ORF">CH063_05554</name>
    <name evidence="2" type="ORF">CH063_15925</name>
</gene>
<reference evidence="3" key="2">
    <citation type="journal article" date="2012" name="Nat. Genet.">
        <title>Lifestyle transitions in plant pathogenic Colletotrichum fungi deciphered by genome and transcriptome analyses.</title>
        <authorList>
            <person name="O'Connell R.J."/>
            <person name="Thon M.R."/>
            <person name="Hacquard S."/>
            <person name="Amyotte S.G."/>
            <person name="Kleemann J."/>
            <person name="Torres M.F."/>
            <person name="Damm U."/>
            <person name="Buiate E.A."/>
            <person name="Epstein L."/>
            <person name="Alkan N."/>
            <person name="Altmueller J."/>
            <person name="Alvarado-Balderrama L."/>
            <person name="Bauser C.A."/>
            <person name="Becker C."/>
            <person name="Birren B.W."/>
            <person name="Chen Z."/>
            <person name="Choi J."/>
            <person name="Crouch J.A."/>
            <person name="Duvick J.P."/>
            <person name="Farman M.A."/>
            <person name="Gan P."/>
            <person name="Heiman D."/>
            <person name="Henrissat B."/>
            <person name="Howard R.J."/>
            <person name="Kabbage M."/>
            <person name="Koch C."/>
            <person name="Kracher B."/>
            <person name="Kubo Y."/>
            <person name="Law A.D."/>
            <person name="Lebrun M.-H."/>
            <person name="Lee Y.-H."/>
            <person name="Miyara I."/>
            <person name="Moore N."/>
            <person name="Neumann U."/>
            <person name="Nordstroem K."/>
            <person name="Panaccione D.G."/>
            <person name="Panstruga R."/>
            <person name="Place M."/>
            <person name="Proctor R.H."/>
            <person name="Prusky D."/>
            <person name="Rech G."/>
            <person name="Reinhardt R."/>
            <person name="Rollins J.A."/>
            <person name="Rounsley S."/>
            <person name="Schardl C.L."/>
            <person name="Schwartz D.C."/>
            <person name="Shenoy N."/>
            <person name="Shirasu K."/>
            <person name="Sikhakolli U.R."/>
            <person name="Stueber K."/>
            <person name="Sukno S.A."/>
            <person name="Sweigard J.A."/>
            <person name="Takano Y."/>
            <person name="Takahara H."/>
            <person name="Trail F."/>
            <person name="van der Does H.C."/>
            <person name="Voll L.M."/>
            <person name="Will I."/>
            <person name="Young S."/>
            <person name="Zeng Q."/>
            <person name="Zhang J."/>
            <person name="Zhou S."/>
            <person name="Dickman M.B."/>
            <person name="Schulze-Lefert P."/>
            <person name="Ver Loren van Themaat E."/>
            <person name="Ma L.-J."/>
            <person name="Vaillancourt L.J."/>
        </authorList>
    </citation>
    <scope>NUCLEOTIDE SEQUENCE [LARGE SCALE GENOMIC DNA]</scope>
    <source>
        <strain evidence="3">IMI 349063</strain>
    </source>
</reference>
<dbReference type="Proteomes" id="UP000007174">
    <property type="component" value="Unassembled WGS sequence"/>
</dbReference>
<evidence type="ECO:0000313" key="3">
    <source>
        <dbReference type="Proteomes" id="UP000007174"/>
    </source>
</evidence>
<feature type="non-terminal residue" evidence="2">
    <location>
        <position position="1"/>
    </location>
</feature>
<dbReference type="AlphaFoldDB" id="H1W530"/>
<accession>H1W530</accession>
<name>H1W530_COLHI</name>
<sequence length="71" mass="7303">GRCWIIFSHGAKYGSGSCLRGASAGRKPFGVMAYFLNGKTSGCAGSADIGRAWGDIGAECSVGTTNQKKNN</sequence>
<dbReference type="HOGENOM" id="CLU_2746870_0_0_1"/>
<evidence type="ECO:0000313" key="1">
    <source>
        <dbReference type="EMBL" id="CCF33342.1"/>
    </source>
</evidence>
<protein>
    <submittedName>
        <fullName evidence="2">Uncharacterized protein</fullName>
    </submittedName>
</protein>
<evidence type="ECO:0000313" key="2">
    <source>
        <dbReference type="EMBL" id="CCF47594.1"/>
    </source>
</evidence>